<dbReference type="Gene3D" id="2.60.40.4070">
    <property type="match status" value="1"/>
</dbReference>
<keyword evidence="8" id="KW-1185">Reference proteome</keyword>
<gene>
    <name evidence="7" type="ORF">NBRC3257_0545</name>
</gene>
<dbReference type="InterPro" id="IPR025963">
    <property type="entry name" value="FLgD_Tudor"/>
</dbReference>
<evidence type="ECO:0000256" key="1">
    <source>
        <dbReference type="ARBA" id="ARBA00010577"/>
    </source>
</evidence>
<dbReference type="Pfam" id="PF13861">
    <property type="entry name" value="FLgD_tudor"/>
    <property type="match status" value="1"/>
</dbReference>
<accession>A0ABQ0ITQ2</accession>
<feature type="domain" description="FlgD/Vpr Ig-like" evidence="5">
    <location>
        <begin position="92"/>
        <end position="150"/>
    </location>
</feature>
<dbReference type="InterPro" id="IPR005648">
    <property type="entry name" value="FlgD"/>
</dbReference>
<dbReference type="Proteomes" id="UP000018209">
    <property type="component" value="Unassembled WGS sequence"/>
</dbReference>
<dbReference type="Gene3D" id="2.30.30.910">
    <property type="match status" value="1"/>
</dbReference>
<evidence type="ECO:0000313" key="8">
    <source>
        <dbReference type="Proteomes" id="UP000018209"/>
    </source>
</evidence>
<organism evidence="7 8">
    <name type="scientific">Gluconobacter thailandicus NBRC 3257</name>
    <dbReference type="NCBI Taxonomy" id="1381097"/>
    <lineage>
        <taxon>Bacteria</taxon>
        <taxon>Pseudomonadati</taxon>
        <taxon>Pseudomonadota</taxon>
        <taxon>Alphaproteobacteria</taxon>
        <taxon>Acetobacterales</taxon>
        <taxon>Acetobacteraceae</taxon>
        <taxon>Gluconobacter</taxon>
    </lineage>
</organism>
<dbReference type="Pfam" id="PF13860">
    <property type="entry name" value="FlgD_ig"/>
    <property type="match status" value="1"/>
</dbReference>
<comment type="function">
    <text evidence="4">Required for flagellar hook formation. May act as a scaffolding protein.</text>
</comment>
<evidence type="ECO:0000256" key="4">
    <source>
        <dbReference type="ARBA" id="ARBA00024746"/>
    </source>
</evidence>
<proteinExistence type="inferred from homology"/>
<dbReference type="Pfam" id="PF03963">
    <property type="entry name" value="FlgD"/>
    <property type="match status" value="1"/>
</dbReference>
<evidence type="ECO:0000259" key="5">
    <source>
        <dbReference type="Pfam" id="PF13860"/>
    </source>
</evidence>
<dbReference type="InterPro" id="IPR025965">
    <property type="entry name" value="FlgD/Vpr_Ig-like"/>
</dbReference>
<protein>
    <recommendedName>
        <fullName evidence="2">Basal-body rod modification protein FlgD</fullName>
    </recommendedName>
</protein>
<comment type="similarity">
    <text evidence="1">Belongs to the FlgD family.</text>
</comment>
<evidence type="ECO:0000256" key="3">
    <source>
        <dbReference type="ARBA" id="ARBA00022795"/>
    </source>
</evidence>
<feature type="domain" description="FlgD Tudor-like" evidence="6">
    <location>
        <begin position="61"/>
        <end position="189"/>
    </location>
</feature>
<sequence>MAGNFNQFLTLLTTQLQHQDPSNPTSTDSFTSELAQFAGVQQQVETNSNLTSLLTATQDTQMTSGIGLIGKTTTATSSALPLQNGNGSMSFVASVAGPVAIAVTDSNGQVVKTDTVTAQVGTNSWSWNGVSDSGTQLSDGQYFVAVEGTDTTGSSTALSTTVSGTVTGLNRTSSGVNVQMGDTSIALSDLDGFSGA</sequence>
<keyword evidence="3" id="KW-1005">Bacterial flagellum biogenesis</keyword>
<comment type="caution">
    <text evidence="7">The sequence shown here is derived from an EMBL/GenBank/DDBJ whole genome shotgun (WGS) entry which is preliminary data.</text>
</comment>
<evidence type="ECO:0000259" key="6">
    <source>
        <dbReference type="Pfam" id="PF13861"/>
    </source>
</evidence>
<name>A0ABQ0ITQ2_GLUTH</name>
<evidence type="ECO:0000256" key="2">
    <source>
        <dbReference type="ARBA" id="ARBA00016013"/>
    </source>
</evidence>
<dbReference type="EMBL" id="BASM01000007">
    <property type="protein sequence ID" value="GAD25545.1"/>
    <property type="molecule type" value="Genomic_DNA"/>
</dbReference>
<evidence type="ECO:0000313" key="7">
    <source>
        <dbReference type="EMBL" id="GAD25545.1"/>
    </source>
</evidence>
<reference evidence="7 8" key="1">
    <citation type="submission" date="2013-08" db="EMBL/GenBank/DDBJ databases">
        <title>Gluconobacter thailandicus NBRC 3257 whole genome sequence.</title>
        <authorList>
            <person name="Matsutani M."/>
            <person name="Yakushi T."/>
            <person name="Matsushita K."/>
        </authorList>
    </citation>
    <scope>NUCLEOTIDE SEQUENCE [LARGE SCALE GENOMIC DNA]</scope>
    <source>
        <strain evidence="7 8">NBRC 3257</strain>
    </source>
</reference>